<dbReference type="Gene3D" id="2.130.10.10">
    <property type="entry name" value="YVTN repeat-like/Quinoprotein amine dehydrogenase"/>
    <property type="match status" value="1"/>
</dbReference>
<dbReference type="InterPro" id="IPR015943">
    <property type="entry name" value="WD40/YVTN_repeat-like_dom_sf"/>
</dbReference>
<proteinExistence type="predicted"/>
<dbReference type="PANTHER" id="PTHR13211:SF0">
    <property type="entry name" value="TELOMERASE CAJAL BODY PROTEIN 1"/>
    <property type="match status" value="1"/>
</dbReference>
<protein>
    <submittedName>
        <fullName evidence="1">Uncharacterized protein</fullName>
    </submittedName>
</protein>
<dbReference type="SUPFAM" id="SSF50978">
    <property type="entry name" value="WD40 repeat-like"/>
    <property type="match status" value="1"/>
</dbReference>
<dbReference type="GO" id="GO:0003723">
    <property type="term" value="F:RNA binding"/>
    <property type="evidence" value="ECO:0007669"/>
    <property type="project" value="TreeGrafter"/>
</dbReference>
<gene>
    <name evidence="1" type="ORF">SMN809_LOCUS19150</name>
</gene>
<dbReference type="Proteomes" id="UP000676336">
    <property type="component" value="Unassembled WGS sequence"/>
</dbReference>
<dbReference type="GO" id="GO:0015030">
    <property type="term" value="C:Cajal body"/>
    <property type="evidence" value="ECO:0007669"/>
    <property type="project" value="TreeGrafter"/>
</dbReference>
<evidence type="ECO:0000313" key="1">
    <source>
        <dbReference type="EMBL" id="CAF4139014.1"/>
    </source>
</evidence>
<name>A0A8S2QXZ3_9BILA</name>
<dbReference type="InterPro" id="IPR051150">
    <property type="entry name" value="SWT21/TCAB1_mRNA_Telomere"/>
</dbReference>
<reference evidence="1" key="1">
    <citation type="submission" date="2021-02" db="EMBL/GenBank/DDBJ databases">
        <authorList>
            <person name="Nowell W R."/>
        </authorList>
    </citation>
    <scope>NUCLEOTIDE SEQUENCE</scope>
</reference>
<evidence type="ECO:0000313" key="2">
    <source>
        <dbReference type="Proteomes" id="UP000676336"/>
    </source>
</evidence>
<dbReference type="PANTHER" id="PTHR13211">
    <property type="entry name" value="TELOMERASE CAJAL BODY PROTEIN 1"/>
    <property type="match status" value="1"/>
</dbReference>
<accession>A0A8S2QXZ3</accession>
<comment type="caution">
    <text evidence="1">The sequence shown here is derived from an EMBL/GenBank/DDBJ whole genome shotgun (WGS) entry which is preliminary data.</text>
</comment>
<sequence length="93" mass="10280">MLVTGNSNGHVIGWNINDSSTPAFDFLAHNDCTNGISIHSKQPLLATASGQRYFAGDVRVTASEDEDEDNLNAEFNLKKIPKENSVKIWPFMK</sequence>
<dbReference type="GO" id="GO:0030576">
    <property type="term" value="P:Cajal body organization"/>
    <property type="evidence" value="ECO:0007669"/>
    <property type="project" value="TreeGrafter"/>
</dbReference>
<dbReference type="InterPro" id="IPR036322">
    <property type="entry name" value="WD40_repeat_dom_sf"/>
</dbReference>
<dbReference type="AlphaFoldDB" id="A0A8S2QXZ3"/>
<dbReference type="EMBL" id="CAJOBI010009474">
    <property type="protein sequence ID" value="CAF4139014.1"/>
    <property type="molecule type" value="Genomic_DNA"/>
</dbReference>
<organism evidence="1 2">
    <name type="scientific">Rotaria magnacalcarata</name>
    <dbReference type="NCBI Taxonomy" id="392030"/>
    <lineage>
        <taxon>Eukaryota</taxon>
        <taxon>Metazoa</taxon>
        <taxon>Spiralia</taxon>
        <taxon>Gnathifera</taxon>
        <taxon>Rotifera</taxon>
        <taxon>Eurotatoria</taxon>
        <taxon>Bdelloidea</taxon>
        <taxon>Philodinida</taxon>
        <taxon>Philodinidae</taxon>
        <taxon>Rotaria</taxon>
    </lineage>
</organism>